<dbReference type="Proteomes" id="UP000219072">
    <property type="component" value="Unassembled WGS sequence"/>
</dbReference>
<dbReference type="InterPro" id="IPR058711">
    <property type="entry name" value="SCO6045-like_C"/>
</dbReference>
<dbReference type="AlphaFoldDB" id="A0A286DYX8"/>
<proteinExistence type="predicted"/>
<feature type="domain" description="SCO6045-like C-terminal" evidence="2">
    <location>
        <begin position="15"/>
        <end position="98"/>
    </location>
</feature>
<organism evidence="3 4">
    <name type="scientific">Streptomyces zhaozhouensis</name>
    <dbReference type="NCBI Taxonomy" id="1300267"/>
    <lineage>
        <taxon>Bacteria</taxon>
        <taxon>Bacillati</taxon>
        <taxon>Actinomycetota</taxon>
        <taxon>Actinomycetes</taxon>
        <taxon>Kitasatosporales</taxon>
        <taxon>Streptomycetaceae</taxon>
        <taxon>Streptomyces</taxon>
    </lineage>
</organism>
<sequence>MAEPSEPLAARRRLAAAQDALLASLVAGAPPPAGFHPARLDVQRRALVAKRAGVLAKVAPELPEILGAAYRPAVVAHAARRPLTDGYRHDALALVRGLLGPEPGLALEQETRRRLTRWLARQEPPTRRAGALRRAVGGMRPRARRKERWT</sequence>
<evidence type="ECO:0000259" key="2">
    <source>
        <dbReference type="Pfam" id="PF26136"/>
    </source>
</evidence>
<evidence type="ECO:0000313" key="3">
    <source>
        <dbReference type="EMBL" id="SOD63876.1"/>
    </source>
</evidence>
<reference evidence="3 4" key="1">
    <citation type="submission" date="2017-09" db="EMBL/GenBank/DDBJ databases">
        <authorList>
            <person name="Ehlers B."/>
            <person name="Leendertz F.H."/>
        </authorList>
    </citation>
    <scope>NUCLEOTIDE SEQUENCE [LARGE SCALE GENOMIC DNA]</scope>
    <source>
        <strain evidence="3 4">CGMCC 4.7095</strain>
    </source>
</reference>
<dbReference type="EMBL" id="OCNE01000013">
    <property type="protein sequence ID" value="SOD63876.1"/>
    <property type="molecule type" value="Genomic_DNA"/>
</dbReference>
<feature type="compositionally biased region" description="Basic residues" evidence="1">
    <location>
        <begin position="141"/>
        <end position="150"/>
    </location>
</feature>
<accession>A0A286DYX8</accession>
<name>A0A286DYX8_9ACTN</name>
<gene>
    <name evidence="3" type="ORF">SAMN06297387_11335</name>
</gene>
<keyword evidence="4" id="KW-1185">Reference proteome</keyword>
<feature type="compositionally biased region" description="Low complexity" evidence="1">
    <location>
        <begin position="127"/>
        <end position="140"/>
    </location>
</feature>
<dbReference type="Pfam" id="PF26136">
    <property type="entry name" value="SCO6045_C"/>
    <property type="match status" value="1"/>
</dbReference>
<evidence type="ECO:0000256" key="1">
    <source>
        <dbReference type="SAM" id="MobiDB-lite"/>
    </source>
</evidence>
<feature type="region of interest" description="Disordered" evidence="1">
    <location>
        <begin position="124"/>
        <end position="150"/>
    </location>
</feature>
<evidence type="ECO:0000313" key="4">
    <source>
        <dbReference type="Proteomes" id="UP000219072"/>
    </source>
</evidence>
<protein>
    <recommendedName>
        <fullName evidence="2">SCO6045-like C-terminal domain-containing protein</fullName>
    </recommendedName>
</protein>